<dbReference type="InterPro" id="IPR001155">
    <property type="entry name" value="OxRdtase_FMN_N"/>
</dbReference>
<evidence type="ECO:0000313" key="4">
    <source>
        <dbReference type="EMBL" id="QWG00035.1"/>
    </source>
</evidence>
<keyword evidence="1" id="KW-0285">Flavoprotein</keyword>
<accession>A0AAX1N1Q9</accession>
<dbReference type="Pfam" id="PF00724">
    <property type="entry name" value="Oxidored_FMN"/>
    <property type="match status" value="1"/>
</dbReference>
<dbReference type="CDD" id="cd04733">
    <property type="entry name" value="OYE_like_2_FMN"/>
    <property type="match status" value="1"/>
</dbReference>
<evidence type="ECO:0000256" key="2">
    <source>
        <dbReference type="ARBA" id="ARBA00023002"/>
    </source>
</evidence>
<name>A0AAX1N1Q9_9BACT</name>
<protein>
    <submittedName>
        <fullName evidence="4">NADH:flavin oxidoreductase/NADH oxidase family protein</fullName>
    </submittedName>
</protein>
<dbReference type="Gene3D" id="3.20.20.70">
    <property type="entry name" value="Aldolase class I"/>
    <property type="match status" value="1"/>
</dbReference>
<gene>
    <name evidence="4" type="ORF">KMW28_10245</name>
</gene>
<sequence>MTELKDKIVLPNGSIINNRIAKSAMSENLSNKNHEPTNLLIDVYKKWAESGAGLLITGNIMIDSNAIGEPRNIVVENRDNFEQLKAWADTVKGTETKLWAQLNHPGRQAMEQINPILKAPSAVPLKMGGRKNASSKIPQELTENEILDIINRFANTSVILKDAGFSGVQIHGAHGYLVSQFLSPYTNIRKDKWGGSLENRARFVVEVYRKMREKVGKEFPIGIKLNSADFQKGGFSEEESIEVVKILSKEGIDLIEISGGTYEAPVMMGKRKESTAKREAYFMDYIEKARKVTKTPLMLTGGFRTPEGMKEAILSDQLDIIGMARPFTIYPQIAHEIFEETRLDFTVNIKKTGIKAIDAMMNIIWYEKQIKRLGQGKAPHPNLSPWSVLLNYAWLIIEYKFLKK</sequence>
<dbReference type="KEGG" id="fya:KMW28_10245"/>
<proteinExistence type="predicted"/>
<dbReference type="Proteomes" id="UP000678679">
    <property type="component" value="Chromosome 1"/>
</dbReference>
<dbReference type="InterPro" id="IPR013785">
    <property type="entry name" value="Aldolase_TIM"/>
</dbReference>
<evidence type="ECO:0000259" key="3">
    <source>
        <dbReference type="Pfam" id="PF00724"/>
    </source>
</evidence>
<dbReference type="RefSeq" id="WP_169663493.1">
    <property type="nucleotide sequence ID" value="NZ_CP076132.1"/>
</dbReference>
<reference evidence="4 5" key="1">
    <citation type="submission" date="2021-05" db="EMBL/GenBank/DDBJ databases">
        <title>Comparative genomic studies on the polysaccharide-degrading batcterial strains of the Flammeovirga genus.</title>
        <authorList>
            <person name="Zewei F."/>
            <person name="Zheng Z."/>
            <person name="Yu L."/>
            <person name="Ruyue G."/>
            <person name="Yanhong M."/>
            <person name="Yuanyuan C."/>
            <person name="Jingyan G."/>
            <person name="Wenjun H."/>
        </authorList>
    </citation>
    <scope>NUCLEOTIDE SEQUENCE [LARGE SCALE GENOMIC DNA]</scope>
    <source>
        <strain evidence="4 5">NBRC:100898</strain>
    </source>
</reference>
<dbReference type="AlphaFoldDB" id="A0AAX1N1Q9"/>
<dbReference type="InterPro" id="IPR051799">
    <property type="entry name" value="NADH_flavin_oxidoreductase"/>
</dbReference>
<evidence type="ECO:0000256" key="1">
    <source>
        <dbReference type="ARBA" id="ARBA00022630"/>
    </source>
</evidence>
<dbReference type="GO" id="GO:0010181">
    <property type="term" value="F:FMN binding"/>
    <property type="evidence" value="ECO:0007669"/>
    <property type="project" value="InterPro"/>
</dbReference>
<evidence type="ECO:0000313" key="5">
    <source>
        <dbReference type="Proteomes" id="UP000678679"/>
    </source>
</evidence>
<keyword evidence="2" id="KW-0560">Oxidoreductase</keyword>
<dbReference type="GO" id="GO:0016491">
    <property type="term" value="F:oxidoreductase activity"/>
    <property type="evidence" value="ECO:0007669"/>
    <property type="project" value="UniProtKB-KW"/>
</dbReference>
<dbReference type="EMBL" id="CP076132">
    <property type="protein sequence ID" value="QWG00035.1"/>
    <property type="molecule type" value="Genomic_DNA"/>
</dbReference>
<organism evidence="4 5">
    <name type="scientific">Flammeovirga yaeyamensis</name>
    <dbReference type="NCBI Taxonomy" id="367791"/>
    <lineage>
        <taxon>Bacteria</taxon>
        <taxon>Pseudomonadati</taxon>
        <taxon>Bacteroidota</taxon>
        <taxon>Cytophagia</taxon>
        <taxon>Cytophagales</taxon>
        <taxon>Flammeovirgaceae</taxon>
        <taxon>Flammeovirga</taxon>
    </lineage>
</organism>
<feature type="domain" description="NADH:flavin oxidoreductase/NADH oxidase N-terminal" evidence="3">
    <location>
        <begin position="16"/>
        <end position="337"/>
    </location>
</feature>
<dbReference type="PANTHER" id="PTHR43656:SF2">
    <property type="entry name" value="BINDING OXIDOREDUCTASE, PUTATIVE (AFU_ORTHOLOGUE AFUA_2G08260)-RELATED"/>
    <property type="match status" value="1"/>
</dbReference>
<keyword evidence="5" id="KW-1185">Reference proteome</keyword>
<dbReference type="PANTHER" id="PTHR43656">
    <property type="entry name" value="BINDING OXIDOREDUCTASE, PUTATIVE (AFU_ORTHOLOGUE AFUA_2G08260)-RELATED"/>
    <property type="match status" value="1"/>
</dbReference>
<dbReference type="SUPFAM" id="SSF51395">
    <property type="entry name" value="FMN-linked oxidoreductases"/>
    <property type="match status" value="1"/>
</dbReference>